<name>A0ABV5ZPI3_9BACT</name>
<organism evidence="2 3">
    <name type="scientific">Hallella seregens ATCC 51272</name>
    <dbReference type="NCBI Taxonomy" id="1336250"/>
    <lineage>
        <taxon>Bacteria</taxon>
        <taxon>Pseudomonadati</taxon>
        <taxon>Bacteroidota</taxon>
        <taxon>Bacteroidia</taxon>
        <taxon>Bacteroidales</taxon>
        <taxon>Prevotellaceae</taxon>
        <taxon>Hallella</taxon>
    </lineage>
</organism>
<proteinExistence type="predicted"/>
<dbReference type="GO" id="GO:0016746">
    <property type="term" value="F:acyltransferase activity"/>
    <property type="evidence" value="ECO:0007669"/>
    <property type="project" value="UniProtKB-KW"/>
</dbReference>
<keyword evidence="3" id="KW-1185">Reference proteome</keyword>
<feature type="domain" description="Putative acyltransferase ACT14924-like acyltransferase" evidence="1">
    <location>
        <begin position="26"/>
        <end position="285"/>
    </location>
</feature>
<keyword evidence="2" id="KW-0808">Transferase</keyword>
<evidence type="ECO:0000313" key="3">
    <source>
        <dbReference type="Proteomes" id="UP001589688"/>
    </source>
</evidence>
<dbReference type="Pfam" id="PF19576">
    <property type="entry name" value="Acyltransf_2"/>
    <property type="match status" value="1"/>
</dbReference>
<comment type="caution">
    <text evidence="2">The sequence shown here is derived from an EMBL/GenBank/DDBJ whole genome shotgun (WGS) entry which is preliminary data.</text>
</comment>
<reference evidence="2 3" key="1">
    <citation type="submission" date="2024-09" db="EMBL/GenBank/DDBJ databases">
        <authorList>
            <person name="Sun Q."/>
            <person name="Mori K."/>
        </authorList>
    </citation>
    <scope>NUCLEOTIDE SEQUENCE [LARGE SCALE GENOMIC DNA]</scope>
    <source>
        <strain evidence="2 3">ATCC 51272</strain>
    </source>
</reference>
<dbReference type="RefSeq" id="WP_027952145.1">
    <property type="nucleotide sequence ID" value="NZ_JADU01000012.1"/>
</dbReference>
<sequence>MSESIEKETSQATDRAADKIIDIEKVLRSKMGDKVKFLPRMVVAWLKRMVHEDEVNDFLWKSRDKVGTEWLAECVRYLDMHVTIEGEENLPDKNDGRLYTFVSNHPLGGQDGVCLGSIIGKHYDGRFRYLVNDLLMFLPGLKPVCIGINKTGRQGRNFPQMVESGFQSDNHMLMFPAGLNSRKTGGIIHDLPWKKTFITKSVEYQRDVVPIYFSGRNSERFYRIAKWQSRLGLKVNLAMLFLVDEMYRNVHKDFRIVIGKPIPWQTFDKSRTPMEWAKFVEDRVYEQAGPAGLRGE</sequence>
<gene>
    <name evidence="2" type="ORF">ACFFK8_09860</name>
</gene>
<evidence type="ECO:0000259" key="1">
    <source>
        <dbReference type="Pfam" id="PF19576"/>
    </source>
</evidence>
<keyword evidence="2" id="KW-0012">Acyltransferase</keyword>
<evidence type="ECO:0000313" key="2">
    <source>
        <dbReference type="EMBL" id="MFB9898084.1"/>
    </source>
</evidence>
<dbReference type="EMBL" id="JBHLZF010000002">
    <property type="protein sequence ID" value="MFB9898084.1"/>
    <property type="molecule type" value="Genomic_DNA"/>
</dbReference>
<dbReference type="Proteomes" id="UP001589688">
    <property type="component" value="Unassembled WGS sequence"/>
</dbReference>
<protein>
    <submittedName>
        <fullName evidence="2">Glycerol acyltransferase</fullName>
    </submittedName>
</protein>
<accession>A0ABV5ZPI3</accession>
<dbReference type="InterPro" id="IPR045746">
    <property type="entry name" value="ACT14924-like_Acyltransf_dom"/>
</dbReference>